<evidence type="ECO:0000256" key="2">
    <source>
        <dbReference type="SAM" id="Phobius"/>
    </source>
</evidence>
<accession>A0ABZ1S8U6</accession>
<keyword evidence="2" id="KW-0472">Membrane</keyword>
<sequence length="203" mass="21290">MFLILGPTLNLLATLFWESESQGVTAGTLVGLSCACWLVGLIGLYDRLRAAAPRYVAVALPVTVFATVGGVAFGVQSIHEGVFEVSHAHTIELLNQYPFATTLFWIAGPLFPLTLFALGVALCWTRTAPLPVGVLLCLGAVAFPLSRITREVSIALVADVLLVLPFLYLGARELGLWGRSTGSAPSRDGGVPSATPVGGRADG</sequence>
<feature type="transmembrane region" description="Helical" evidence="2">
    <location>
        <begin position="57"/>
        <end position="79"/>
    </location>
</feature>
<protein>
    <submittedName>
        <fullName evidence="3">Uncharacterized protein</fullName>
    </submittedName>
</protein>
<keyword evidence="2" id="KW-1133">Transmembrane helix</keyword>
<reference evidence="3" key="1">
    <citation type="submission" date="2022-10" db="EMBL/GenBank/DDBJ databases">
        <title>The complete genomes of actinobacterial strains from the NBC collection.</title>
        <authorList>
            <person name="Joergensen T.S."/>
            <person name="Alvarez Arevalo M."/>
            <person name="Sterndorff E.B."/>
            <person name="Faurdal D."/>
            <person name="Vuksanovic O."/>
            <person name="Mourched A.-S."/>
            <person name="Charusanti P."/>
            <person name="Shaw S."/>
            <person name="Blin K."/>
            <person name="Weber T."/>
        </authorList>
    </citation>
    <scope>NUCLEOTIDE SEQUENCE</scope>
    <source>
        <strain evidence="3">NBC_00256</strain>
    </source>
</reference>
<feature type="region of interest" description="Disordered" evidence="1">
    <location>
        <begin position="182"/>
        <end position="203"/>
    </location>
</feature>
<proteinExistence type="predicted"/>
<dbReference type="Proteomes" id="UP001432190">
    <property type="component" value="Chromosome"/>
</dbReference>
<feature type="transmembrane region" description="Helical" evidence="2">
    <location>
        <begin position="152"/>
        <end position="171"/>
    </location>
</feature>
<feature type="transmembrane region" description="Helical" evidence="2">
    <location>
        <begin position="24"/>
        <end position="45"/>
    </location>
</feature>
<dbReference type="EMBL" id="CP108084">
    <property type="protein sequence ID" value="WUP50806.1"/>
    <property type="molecule type" value="Genomic_DNA"/>
</dbReference>
<evidence type="ECO:0000256" key="1">
    <source>
        <dbReference type="SAM" id="MobiDB-lite"/>
    </source>
</evidence>
<feature type="transmembrane region" description="Helical" evidence="2">
    <location>
        <begin position="99"/>
        <end position="121"/>
    </location>
</feature>
<dbReference type="RefSeq" id="WP_192902039.1">
    <property type="nucleotide sequence ID" value="NZ_CP108084.1"/>
</dbReference>
<keyword evidence="4" id="KW-1185">Reference proteome</keyword>
<keyword evidence="2" id="KW-0812">Transmembrane</keyword>
<evidence type="ECO:0000313" key="4">
    <source>
        <dbReference type="Proteomes" id="UP001432190"/>
    </source>
</evidence>
<organism evidence="3 4">
    <name type="scientific">Micromonospora globbae</name>
    <dbReference type="NCBI Taxonomy" id="1894969"/>
    <lineage>
        <taxon>Bacteria</taxon>
        <taxon>Bacillati</taxon>
        <taxon>Actinomycetota</taxon>
        <taxon>Actinomycetes</taxon>
        <taxon>Micromonosporales</taxon>
        <taxon>Micromonosporaceae</taxon>
        <taxon>Micromonospora</taxon>
    </lineage>
</organism>
<feature type="transmembrane region" description="Helical" evidence="2">
    <location>
        <begin position="128"/>
        <end position="146"/>
    </location>
</feature>
<name>A0ABZ1S8U6_9ACTN</name>
<gene>
    <name evidence="3" type="ORF">OG994_04615</name>
</gene>
<evidence type="ECO:0000313" key="3">
    <source>
        <dbReference type="EMBL" id="WUP50806.1"/>
    </source>
</evidence>